<feature type="region of interest" description="Disordered" evidence="2">
    <location>
        <begin position="343"/>
        <end position="372"/>
    </location>
</feature>
<dbReference type="Pfam" id="PF05183">
    <property type="entry name" value="RdRP"/>
    <property type="match status" value="1"/>
</dbReference>
<dbReference type="EMBL" id="JAULSR010000002">
    <property type="protein sequence ID" value="KAK0631081.1"/>
    <property type="molecule type" value="Genomic_DNA"/>
</dbReference>
<feature type="compositionally biased region" description="Low complexity" evidence="2">
    <location>
        <begin position="271"/>
        <end position="282"/>
    </location>
</feature>
<keyword evidence="5" id="KW-1185">Reference proteome</keyword>
<evidence type="ECO:0000313" key="4">
    <source>
        <dbReference type="EMBL" id="KAK0631081.1"/>
    </source>
</evidence>
<feature type="region of interest" description="Disordered" evidence="2">
    <location>
        <begin position="141"/>
        <end position="317"/>
    </location>
</feature>
<dbReference type="GO" id="GO:0003723">
    <property type="term" value="F:RNA binding"/>
    <property type="evidence" value="ECO:0007669"/>
    <property type="project" value="UniProtKB-KW"/>
</dbReference>
<name>A0AA39XBW3_9PEZI</name>
<feature type="region of interest" description="Disordered" evidence="2">
    <location>
        <begin position="1397"/>
        <end position="1420"/>
    </location>
</feature>
<feature type="compositionally biased region" description="Basic and acidic residues" evidence="2">
    <location>
        <begin position="343"/>
        <end position="353"/>
    </location>
</feature>
<organism evidence="4 5">
    <name type="scientific">Bombardia bombarda</name>
    <dbReference type="NCBI Taxonomy" id="252184"/>
    <lineage>
        <taxon>Eukaryota</taxon>
        <taxon>Fungi</taxon>
        <taxon>Dikarya</taxon>
        <taxon>Ascomycota</taxon>
        <taxon>Pezizomycotina</taxon>
        <taxon>Sordariomycetes</taxon>
        <taxon>Sordariomycetidae</taxon>
        <taxon>Sordariales</taxon>
        <taxon>Lasiosphaeriaceae</taxon>
        <taxon>Bombardia</taxon>
    </lineage>
</organism>
<feature type="compositionally biased region" description="Polar residues" evidence="2">
    <location>
        <begin position="287"/>
        <end position="316"/>
    </location>
</feature>
<keyword evidence="1" id="KW-0808">Transferase</keyword>
<accession>A0AA39XBW3</accession>
<dbReference type="Gene3D" id="1.10.8.790">
    <property type="entry name" value="RNA-dependent RNA polymerase, slab domain, helical subdomain-like"/>
    <property type="match status" value="1"/>
</dbReference>
<keyword evidence="1" id="KW-0548">Nucleotidyltransferase</keyword>
<evidence type="ECO:0000259" key="3">
    <source>
        <dbReference type="Pfam" id="PF05183"/>
    </source>
</evidence>
<proteinExistence type="inferred from homology"/>
<feature type="compositionally biased region" description="Acidic residues" evidence="2">
    <location>
        <begin position="1409"/>
        <end position="1420"/>
    </location>
</feature>
<dbReference type="PANTHER" id="PTHR23079:SF14">
    <property type="entry name" value="RNA-DEPENDENT RNA POLYMERASE"/>
    <property type="match status" value="1"/>
</dbReference>
<evidence type="ECO:0000256" key="2">
    <source>
        <dbReference type="SAM" id="MobiDB-lite"/>
    </source>
</evidence>
<reference evidence="4" key="1">
    <citation type="submission" date="2023-06" db="EMBL/GenBank/DDBJ databases">
        <title>Genome-scale phylogeny and comparative genomics of the fungal order Sordariales.</title>
        <authorList>
            <consortium name="Lawrence Berkeley National Laboratory"/>
            <person name="Hensen N."/>
            <person name="Bonometti L."/>
            <person name="Westerberg I."/>
            <person name="Brannstrom I.O."/>
            <person name="Guillou S."/>
            <person name="Cros-Aarteil S."/>
            <person name="Calhoun S."/>
            <person name="Haridas S."/>
            <person name="Kuo A."/>
            <person name="Mondo S."/>
            <person name="Pangilinan J."/>
            <person name="Riley R."/>
            <person name="LaButti K."/>
            <person name="Andreopoulos B."/>
            <person name="Lipzen A."/>
            <person name="Chen C."/>
            <person name="Yanf M."/>
            <person name="Daum C."/>
            <person name="Ng V."/>
            <person name="Clum A."/>
            <person name="Steindorff A."/>
            <person name="Ohm R."/>
            <person name="Martin F."/>
            <person name="Silar P."/>
            <person name="Natvig D."/>
            <person name="Lalanne C."/>
            <person name="Gautier V."/>
            <person name="Ament-velasquez S.L."/>
            <person name="Kruys A."/>
            <person name="Hutchinson M.I."/>
            <person name="Powell A.J."/>
            <person name="Barry K."/>
            <person name="Miller A.N."/>
            <person name="Grigoriev I.V."/>
            <person name="Debuchy R."/>
            <person name="Gladieux P."/>
            <person name="Thoren M.H."/>
            <person name="Johannesson H."/>
        </authorList>
    </citation>
    <scope>NUCLEOTIDE SEQUENCE</scope>
    <source>
        <strain evidence="4">SMH3391-2</strain>
    </source>
</reference>
<gene>
    <name evidence="4" type="ORF">B0T17DRAFT_590361</name>
</gene>
<evidence type="ECO:0000313" key="5">
    <source>
        <dbReference type="Proteomes" id="UP001174934"/>
    </source>
</evidence>
<keyword evidence="1" id="KW-0696">RNA-directed RNA polymerase</keyword>
<evidence type="ECO:0000256" key="1">
    <source>
        <dbReference type="RuleBase" id="RU363098"/>
    </source>
</evidence>
<sequence length="1420" mass="159862">MAAFPSSSAPPSTPRKRDGTVDAIVRDLNAEYYLGIQIPDHTLTPARRRQLAQENEEYGRSDRICKGIHILYCQRNGKLDQALQSFRLEASGMIKNWRSSGYEAPRPTPRTAKAGTPDQPHELRKLLLEIIDGLKTQPTLARPFLRSNSGPSTAPERKLSPLAESPASPTGSKRPSYEGEGNDQMSKRARSRQPAAPASTYHAQTSNAFDQVPSRRRGAQEPAMWESRVSPIPINFGRTPSRPRESREPGFTTPRRDTYETSPYDLDGVASSHSSAKSSNDSLPGSIFSQGNDLLPLTQDTIESPSQKGKPFSTSPVAEVAHSDDSFYSFPLSSGERRALSRSFSRIDMEQRSPEASVVGHYEPQTYPSSPDISITSLDFSSVLDDTPLSDHEPQSTATLQNSQLSPIEQRLQNIWPVFPRWLHDAPLAIAWELTRICLHCKVDLEDSSLKYDPAWAKQGMVGIWKSLHRLDVFRGKSFPEKPAPDVFAAALANFGSKGNAVLMSAVLDFNPANTGPLFLVQMKPLQFDQSCRLTRRFGADRFLEILIPSPTNQSAPEIVRNPGGAEKVVEWLTRQQHSLAGRQWQAFYTKDAGYRKPIKEYRLKLDEKPIIKDRVHFFAETGHNFRPVLIKTRKVIPADEPVNQRSDFKVGQMLDWLLQIENNDSQPHLKLFSRIQLGLSKTYSIMIFEPNQIRHHDEDILSPIGKVMNDGIGRMSRSVARKVRDFLGLSDIPSAIQARIGSAKGMWLMDVSDQGDADWIETYPSQRKWICDYLDPFQRTLEVRSVASELRSAGLNLQFLPVLEDRAKDKSMMRQAIATRLTNDLRRQFDGQKAAFKRPLQFRQWIIENFGTRSERVTHSHVRFLAGLPDSKQEILMFLLNSGFDPKKQKFLQDLAWDLQMQKCEILKTKLNIKVGRSAYIYMVIDFWGVLEENEVHVGFSNKFRDEVDDSSYTLLADCDILVARSPAHFVSDVQKVRAVFKAELHALKDVIVFSAKGNIPLADKLSGGDYDGDMAWVCWDPEIVEGFVNAEPPAEPDLSKYITKDKTTFAELARTSDLSGSQAQEKATYDMIAKSFLFAMQLNFLGICTNYKEHLCYFNNSVSNHAAVILSSLVGNLVDQSKQGIIFSQKTWDRLRKEQFHGMMNPPEPAYKLSVWSDSTKEPEHIIDFLKFSVAKPAIDRELAAFYKAMSADQKKTIDDDEDAAHHWDPDLVVYYEDLKKMANESRTTKAILDSLLSQIGALELEWKKAMVKVQQSTQSRAKKEPDTTYPVKVSQIYEKWCAIRPPEAVSGRSGKQVDSKTVRLLEEPFLPDTETSRWALVKASTAFKTYYKTTPKFVWMMAGRQLAEIKSKMVSGREGWGGAGGVGVTVAPLMYAGLTPDSRFVKQWVARMDGDGDSGYLREGEAYEGDSDGEERG</sequence>
<feature type="region of interest" description="Disordered" evidence="2">
    <location>
        <begin position="98"/>
        <end position="120"/>
    </location>
</feature>
<feature type="domain" description="RDRP core" evidence="3">
    <location>
        <begin position="522"/>
        <end position="1176"/>
    </location>
</feature>
<feature type="region of interest" description="Disordered" evidence="2">
    <location>
        <begin position="1"/>
        <end position="20"/>
    </location>
</feature>
<comment type="similarity">
    <text evidence="1">Belongs to the RdRP family.</text>
</comment>
<dbReference type="PANTHER" id="PTHR23079">
    <property type="entry name" value="RNA-DEPENDENT RNA POLYMERASE"/>
    <property type="match status" value="1"/>
</dbReference>
<feature type="compositionally biased region" description="Basic and acidic residues" evidence="2">
    <location>
        <begin position="242"/>
        <end position="259"/>
    </location>
</feature>
<dbReference type="GO" id="GO:0003968">
    <property type="term" value="F:RNA-directed RNA polymerase activity"/>
    <property type="evidence" value="ECO:0007669"/>
    <property type="project" value="UniProtKB-KW"/>
</dbReference>
<dbReference type="GO" id="GO:0030422">
    <property type="term" value="P:siRNA processing"/>
    <property type="evidence" value="ECO:0007669"/>
    <property type="project" value="TreeGrafter"/>
</dbReference>
<comment type="catalytic activity">
    <reaction evidence="1">
        <text>RNA(n) + a ribonucleoside 5'-triphosphate = RNA(n+1) + diphosphate</text>
        <dbReference type="Rhea" id="RHEA:21248"/>
        <dbReference type="Rhea" id="RHEA-COMP:14527"/>
        <dbReference type="Rhea" id="RHEA-COMP:17342"/>
        <dbReference type="ChEBI" id="CHEBI:33019"/>
        <dbReference type="ChEBI" id="CHEBI:61557"/>
        <dbReference type="ChEBI" id="CHEBI:140395"/>
        <dbReference type="EC" id="2.7.7.48"/>
    </reaction>
</comment>
<dbReference type="EC" id="2.7.7.48" evidence="1"/>
<protein>
    <recommendedName>
        <fullName evidence="1">RNA-dependent RNA polymerase</fullName>
        <ecNumber evidence="1">2.7.7.48</ecNumber>
    </recommendedName>
</protein>
<dbReference type="Proteomes" id="UP001174934">
    <property type="component" value="Unassembled WGS sequence"/>
</dbReference>
<feature type="compositionally biased region" description="Low complexity" evidence="2">
    <location>
        <begin position="1"/>
        <end position="10"/>
    </location>
</feature>
<comment type="caution">
    <text evidence="4">The sequence shown here is derived from an EMBL/GenBank/DDBJ whole genome shotgun (WGS) entry which is preliminary data.</text>
</comment>
<dbReference type="InterPro" id="IPR007855">
    <property type="entry name" value="RDRP"/>
</dbReference>
<keyword evidence="1" id="KW-0694">RNA-binding</keyword>
<dbReference type="GO" id="GO:0031380">
    <property type="term" value="C:nuclear RNA-directed RNA polymerase complex"/>
    <property type="evidence" value="ECO:0007669"/>
    <property type="project" value="TreeGrafter"/>
</dbReference>
<dbReference type="InterPro" id="IPR057596">
    <property type="entry name" value="RDRP_core"/>
</dbReference>